<keyword evidence="2" id="KW-1185">Reference proteome</keyword>
<gene>
    <name evidence="1" type="ORF">FOMPIDRAFT_99279</name>
</gene>
<name>S8FG88_FOMSC</name>
<dbReference type="SUPFAM" id="SSF52047">
    <property type="entry name" value="RNI-like"/>
    <property type="match status" value="1"/>
</dbReference>
<evidence type="ECO:0000313" key="2">
    <source>
        <dbReference type="Proteomes" id="UP000015241"/>
    </source>
</evidence>
<reference evidence="1 2" key="1">
    <citation type="journal article" date="2012" name="Science">
        <title>The Paleozoic origin of enzymatic lignin decomposition reconstructed from 31 fungal genomes.</title>
        <authorList>
            <person name="Floudas D."/>
            <person name="Binder M."/>
            <person name="Riley R."/>
            <person name="Barry K."/>
            <person name="Blanchette R.A."/>
            <person name="Henrissat B."/>
            <person name="Martinez A.T."/>
            <person name="Otillar R."/>
            <person name="Spatafora J.W."/>
            <person name="Yadav J.S."/>
            <person name="Aerts A."/>
            <person name="Benoit I."/>
            <person name="Boyd A."/>
            <person name="Carlson A."/>
            <person name="Copeland A."/>
            <person name="Coutinho P.M."/>
            <person name="de Vries R.P."/>
            <person name="Ferreira P."/>
            <person name="Findley K."/>
            <person name="Foster B."/>
            <person name="Gaskell J."/>
            <person name="Glotzer D."/>
            <person name="Gorecki P."/>
            <person name="Heitman J."/>
            <person name="Hesse C."/>
            <person name="Hori C."/>
            <person name="Igarashi K."/>
            <person name="Jurgens J.A."/>
            <person name="Kallen N."/>
            <person name="Kersten P."/>
            <person name="Kohler A."/>
            <person name="Kuees U."/>
            <person name="Kumar T.K.A."/>
            <person name="Kuo A."/>
            <person name="LaButti K."/>
            <person name="Larrondo L.F."/>
            <person name="Lindquist E."/>
            <person name="Ling A."/>
            <person name="Lombard V."/>
            <person name="Lucas S."/>
            <person name="Lundell T."/>
            <person name="Martin R."/>
            <person name="McLaughlin D.J."/>
            <person name="Morgenstern I."/>
            <person name="Morin E."/>
            <person name="Murat C."/>
            <person name="Nagy L.G."/>
            <person name="Nolan M."/>
            <person name="Ohm R.A."/>
            <person name="Patyshakuliyeva A."/>
            <person name="Rokas A."/>
            <person name="Ruiz-Duenas F.J."/>
            <person name="Sabat G."/>
            <person name="Salamov A."/>
            <person name="Samejima M."/>
            <person name="Schmutz J."/>
            <person name="Slot J.C."/>
            <person name="St John F."/>
            <person name="Stenlid J."/>
            <person name="Sun H."/>
            <person name="Sun S."/>
            <person name="Syed K."/>
            <person name="Tsang A."/>
            <person name="Wiebenga A."/>
            <person name="Young D."/>
            <person name="Pisabarro A."/>
            <person name="Eastwood D.C."/>
            <person name="Martin F."/>
            <person name="Cullen D."/>
            <person name="Grigoriev I.V."/>
            <person name="Hibbett D.S."/>
        </authorList>
    </citation>
    <scope>NUCLEOTIDE SEQUENCE</scope>
    <source>
        <strain evidence="2">FP-58527</strain>
    </source>
</reference>
<dbReference type="InParanoid" id="S8FG88"/>
<sequence length="360" mass="40627">MTGMERRIPQELVDMVLYALGGSYENRETLKSCSLTCRAWLPASRTQLFESVKFDHPKDITSFSAILRKSPCLARYVRTLELLIYDPDNDISYSDEDLDSLRTIVESMDRVQCLRLVGGSYDGITFLNRLPRMDCVSEVHFYCMLFDNIGCYTRLFASLPNVEDITIETLSFSISDDELITLPVVAPKLRKVCLFDGCLGAYALLLPSALDHLTISLSTVRDLRDFCGVFHQSNAASSLTALDISDHSHFRDESSTPYKGLLRQCTALRRFRFYGSLLCAVYVMKSAPSSVTHVKLSVPQDSMKGFRCLAAALNCERLPRLGSVVLRIRRSKIPRDFDEADLPNVLPDLHARGILTIRPW</sequence>
<accession>S8FG88</accession>
<evidence type="ECO:0000313" key="1">
    <source>
        <dbReference type="EMBL" id="EPT00446.1"/>
    </source>
</evidence>
<proteinExistence type="predicted"/>
<organism evidence="1 2">
    <name type="scientific">Fomitopsis schrenkii</name>
    <name type="common">Brown rot fungus</name>
    <dbReference type="NCBI Taxonomy" id="2126942"/>
    <lineage>
        <taxon>Eukaryota</taxon>
        <taxon>Fungi</taxon>
        <taxon>Dikarya</taxon>
        <taxon>Basidiomycota</taxon>
        <taxon>Agaricomycotina</taxon>
        <taxon>Agaricomycetes</taxon>
        <taxon>Polyporales</taxon>
        <taxon>Fomitopsis</taxon>
    </lineage>
</organism>
<dbReference type="EMBL" id="KE504149">
    <property type="protein sequence ID" value="EPT00446.1"/>
    <property type="molecule type" value="Genomic_DNA"/>
</dbReference>
<dbReference type="Gene3D" id="3.80.10.10">
    <property type="entry name" value="Ribonuclease Inhibitor"/>
    <property type="match status" value="1"/>
</dbReference>
<dbReference type="Proteomes" id="UP000015241">
    <property type="component" value="Unassembled WGS sequence"/>
</dbReference>
<protein>
    <recommendedName>
        <fullName evidence="3">F-box domain-containing protein</fullName>
    </recommendedName>
</protein>
<dbReference type="HOGENOM" id="CLU_036316_4_0_1"/>
<dbReference type="STRING" id="743788.S8FG88"/>
<dbReference type="OrthoDB" id="2798901at2759"/>
<evidence type="ECO:0008006" key="3">
    <source>
        <dbReference type="Google" id="ProtNLM"/>
    </source>
</evidence>
<dbReference type="InterPro" id="IPR032675">
    <property type="entry name" value="LRR_dom_sf"/>
</dbReference>
<dbReference type="AlphaFoldDB" id="S8FG88"/>